<evidence type="ECO:0000256" key="2">
    <source>
        <dbReference type="SAM" id="Phobius"/>
    </source>
</evidence>
<dbReference type="AlphaFoldDB" id="A0A5D4MJA2"/>
<keyword evidence="2" id="KW-0812">Transmembrane</keyword>
<dbReference type="RefSeq" id="WP_113929170.1">
    <property type="nucleotide sequence ID" value="NZ_VTEG01000001.1"/>
</dbReference>
<feature type="transmembrane region" description="Helical" evidence="2">
    <location>
        <begin position="162"/>
        <end position="180"/>
    </location>
</feature>
<proteinExistence type="predicted"/>
<feature type="compositionally biased region" description="Basic residues" evidence="1">
    <location>
        <begin position="8"/>
        <end position="19"/>
    </location>
</feature>
<sequence>MNTETAKGHAKKGAHQAKKGAHEAKPWVKGLGRAGYIAKGSVYVLIGVLAFMAAIGVGGETTGTQGALASIASKPFGEIILWILAIGLAGYVIWKIVEAITDPQNKGHDAKGIIIRIGFIFSAIVYAGLAYRAFQLATNAGSSGGSGGSKQTVTAQILSQPFGQWLVGAAGAAVIGYGLYEIYKGYSEKFTESFQRSKMDKKEYELGKKTGKAGLMARGVVFCMTGYFLIQTAITTNPDNAKGLDAALSEIAQQPFGQWMLGLVAIGLAAYGVFQILKGKNKNMAFY</sequence>
<evidence type="ECO:0000313" key="5">
    <source>
        <dbReference type="Proteomes" id="UP000325182"/>
    </source>
</evidence>
<reference evidence="4 5" key="1">
    <citation type="submission" date="2019-08" db="EMBL/GenBank/DDBJ databases">
        <title>Bacillus genomes from the desert of Cuatro Cienegas, Coahuila.</title>
        <authorList>
            <person name="Olmedo-Alvarez G."/>
        </authorList>
    </citation>
    <scope>NUCLEOTIDE SEQUENCE [LARGE SCALE GENOMIC DNA]</scope>
    <source>
        <strain evidence="4 5">CH128b_4D</strain>
    </source>
</reference>
<evidence type="ECO:0000256" key="1">
    <source>
        <dbReference type="SAM" id="MobiDB-lite"/>
    </source>
</evidence>
<gene>
    <name evidence="4" type="ORF">FZC84_02105</name>
</gene>
<feature type="region of interest" description="Disordered" evidence="1">
    <location>
        <begin position="1"/>
        <end position="21"/>
    </location>
</feature>
<name>A0A5D4MJA2_9BACI</name>
<organism evidence="4 5">
    <name type="scientific">Rossellomorea vietnamensis</name>
    <dbReference type="NCBI Taxonomy" id="218284"/>
    <lineage>
        <taxon>Bacteria</taxon>
        <taxon>Bacillati</taxon>
        <taxon>Bacillota</taxon>
        <taxon>Bacilli</taxon>
        <taxon>Bacillales</taxon>
        <taxon>Bacillaceae</taxon>
        <taxon>Rossellomorea</taxon>
    </lineage>
</organism>
<protein>
    <submittedName>
        <fullName evidence="4">DUF1206 domain-containing protein</fullName>
    </submittedName>
</protein>
<feature type="transmembrane region" description="Helical" evidence="2">
    <location>
        <begin position="42"/>
        <end position="59"/>
    </location>
</feature>
<accession>A0A5D4MJA2</accession>
<feature type="domain" description="DUF1206" evidence="3">
    <location>
        <begin position="213"/>
        <end position="279"/>
    </location>
</feature>
<dbReference type="InterPro" id="IPR009597">
    <property type="entry name" value="DUF1206"/>
</dbReference>
<feature type="transmembrane region" description="Helical" evidence="2">
    <location>
        <begin position="113"/>
        <end position="134"/>
    </location>
</feature>
<feature type="domain" description="DUF1206" evidence="3">
    <location>
        <begin position="34"/>
        <end position="102"/>
    </location>
</feature>
<evidence type="ECO:0000259" key="3">
    <source>
        <dbReference type="Pfam" id="PF06724"/>
    </source>
</evidence>
<feature type="transmembrane region" description="Helical" evidence="2">
    <location>
        <begin position="256"/>
        <end position="277"/>
    </location>
</feature>
<feature type="transmembrane region" description="Helical" evidence="2">
    <location>
        <begin position="79"/>
        <end position="101"/>
    </location>
</feature>
<dbReference type="Pfam" id="PF06724">
    <property type="entry name" value="DUF1206"/>
    <property type="match status" value="3"/>
</dbReference>
<dbReference type="EMBL" id="VTEG01000001">
    <property type="protein sequence ID" value="TYS01469.1"/>
    <property type="molecule type" value="Genomic_DNA"/>
</dbReference>
<dbReference type="Proteomes" id="UP000325182">
    <property type="component" value="Unassembled WGS sequence"/>
</dbReference>
<evidence type="ECO:0000313" key="4">
    <source>
        <dbReference type="EMBL" id="TYS01469.1"/>
    </source>
</evidence>
<comment type="caution">
    <text evidence="4">The sequence shown here is derived from an EMBL/GenBank/DDBJ whole genome shotgun (WGS) entry which is preliminary data.</text>
</comment>
<feature type="transmembrane region" description="Helical" evidence="2">
    <location>
        <begin position="215"/>
        <end position="236"/>
    </location>
</feature>
<keyword evidence="2" id="KW-1133">Transmembrane helix</keyword>
<feature type="domain" description="DUF1206" evidence="3">
    <location>
        <begin position="117"/>
        <end position="186"/>
    </location>
</feature>
<keyword evidence="2" id="KW-0472">Membrane</keyword>